<dbReference type="PANTHER" id="PTHR38048:SF2">
    <property type="entry name" value="HEMERYTHRIN-LIKE DOMAIN-CONTAINING PROTEIN"/>
    <property type="match status" value="1"/>
</dbReference>
<dbReference type="Gene3D" id="1.20.120.520">
    <property type="entry name" value="nmb1532 protein domain like"/>
    <property type="match status" value="1"/>
</dbReference>
<reference evidence="2 3" key="1">
    <citation type="journal article" date="2016" name="Mol. Biol. Evol.">
        <title>Comparative Genomics of Early-Diverging Mushroom-Forming Fungi Provides Insights into the Origins of Lignocellulose Decay Capabilities.</title>
        <authorList>
            <person name="Nagy L.G."/>
            <person name="Riley R."/>
            <person name="Tritt A."/>
            <person name="Adam C."/>
            <person name="Daum C."/>
            <person name="Floudas D."/>
            <person name="Sun H."/>
            <person name="Yadav J.S."/>
            <person name="Pangilinan J."/>
            <person name="Larsson K.H."/>
            <person name="Matsuura K."/>
            <person name="Barry K."/>
            <person name="Labutti K."/>
            <person name="Kuo R."/>
            <person name="Ohm R.A."/>
            <person name="Bhattacharya S.S."/>
            <person name="Shirouzu T."/>
            <person name="Yoshinaga Y."/>
            <person name="Martin F.M."/>
            <person name="Grigoriev I.V."/>
            <person name="Hibbett D.S."/>
        </authorList>
    </citation>
    <scope>NUCLEOTIDE SEQUENCE [LARGE SCALE GENOMIC DNA]</scope>
    <source>
        <strain evidence="2 3">HHB14362 ss-1</strain>
    </source>
</reference>
<dbReference type="PANTHER" id="PTHR38048">
    <property type="entry name" value="EXPRESSED PROTEIN"/>
    <property type="match status" value="1"/>
</dbReference>
<protein>
    <recommendedName>
        <fullName evidence="1">Hemerythrin-like domain-containing protein</fullName>
    </recommendedName>
</protein>
<dbReference type="Proteomes" id="UP000076761">
    <property type="component" value="Unassembled WGS sequence"/>
</dbReference>
<proteinExistence type="predicted"/>
<organism evidence="2 3">
    <name type="scientific">Neolentinus lepideus HHB14362 ss-1</name>
    <dbReference type="NCBI Taxonomy" id="1314782"/>
    <lineage>
        <taxon>Eukaryota</taxon>
        <taxon>Fungi</taxon>
        <taxon>Dikarya</taxon>
        <taxon>Basidiomycota</taxon>
        <taxon>Agaricomycotina</taxon>
        <taxon>Agaricomycetes</taxon>
        <taxon>Gloeophyllales</taxon>
        <taxon>Gloeophyllaceae</taxon>
        <taxon>Neolentinus</taxon>
    </lineage>
</organism>
<gene>
    <name evidence="2" type="ORF">NEOLEDRAFT_1140585</name>
</gene>
<feature type="domain" description="Hemerythrin-like" evidence="1">
    <location>
        <begin position="60"/>
        <end position="177"/>
    </location>
</feature>
<dbReference type="InterPro" id="IPR053206">
    <property type="entry name" value="Dimeric_xanthone_biosynth"/>
</dbReference>
<dbReference type="AlphaFoldDB" id="A0A165P6V2"/>
<dbReference type="EMBL" id="KV425618">
    <property type="protein sequence ID" value="KZT20605.1"/>
    <property type="molecule type" value="Genomic_DNA"/>
</dbReference>
<evidence type="ECO:0000259" key="1">
    <source>
        <dbReference type="Pfam" id="PF01814"/>
    </source>
</evidence>
<dbReference type="STRING" id="1314782.A0A165P6V2"/>
<name>A0A165P6V2_9AGAM</name>
<evidence type="ECO:0000313" key="3">
    <source>
        <dbReference type="Proteomes" id="UP000076761"/>
    </source>
</evidence>
<dbReference type="Pfam" id="PF01814">
    <property type="entry name" value="Hemerythrin"/>
    <property type="match status" value="1"/>
</dbReference>
<dbReference type="InParanoid" id="A0A165P6V2"/>
<accession>A0A165P6V2</accession>
<dbReference type="InterPro" id="IPR012312">
    <property type="entry name" value="Hemerythrin-like"/>
</dbReference>
<dbReference type="OrthoDB" id="58416at2759"/>
<evidence type="ECO:0000313" key="2">
    <source>
        <dbReference type="EMBL" id="KZT20605.1"/>
    </source>
</evidence>
<dbReference type="CDD" id="cd12108">
    <property type="entry name" value="Hr-like"/>
    <property type="match status" value="1"/>
</dbReference>
<sequence>MYDTNSHATGRVSIVIGISGPSKYFCLSTPAPLVVLSPAQVMVRPTDPYEYLHYDMVPAHNTFKLGYENILARLDNPPFHDLTNFMGYCEAWAVSIAGHHDSEEEVVFPVLNTKLDFSREIEQHKVIHHHLDEILDIIHKAKDDHSEFDPAKLKSLMTSFKEPLYQHLDEEIEHITPDKMKVFDVQVMVKLDADLQKYVKAHGDPFLLVPYMRSHTPAELKDTWPQMQWVLRKLVIPYVLARRYSGYWKYSPYDMS</sequence>
<keyword evidence="3" id="KW-1185">Reference proteome</keyword>